<organism evidence="2 3">
    <name type="scientific">Blyttiomyces helicus</name>
    <dbReference type="NCBI Taxonomy" id="388810"/>
    <lineage>
        <taxon>Eukaryota</taxon>
        <taxon>Fungi</taxon>
        <taxon>Fungi incertae sedis</taxon>
        <taxon>Chytridiomycota</taxon>
        <taxon>Chytridiomycota incertae sedis</taxon>
        <taxon>Chytridiomycetes</taxon>
        <taxon>Chytridiomycetes incertae sedis</taxon>
        <taxon>Blyttiomyces</taxon>
    </lineage>
</organism>
<dbReference type="PROSITE" id="PS00636">
    <property type="entry name" value="DNAJ_1"/>
    <property type="match status" value="1"/>
</dbReference>
<dbReference type="PRINTS" id="PR00625">
    <property type="entry name" value="JDOMAIN"/>
</dbReference>
<dbReference type="GO" id="GO:0005737">
    <property type="term" value="C:cytoplasm"/>
    <property type="evidence" value="ECO:0007669"/>
    <property type="project" value="TreeGrafter"/>
</dbReference>
<keyword evidence="3" id="KW-1185">Reference proteome</keyword>
<accession>A0A4P9WFR5</accession>
<dbReference type="Proteomes" id="UP000269721">
    <property type="component" value="Unassembled WGS sequence"/>
</dbReference>
<dbReference type="PANTHER" id="PTHR44144:SF1">
    <property type="entry name" value="DNAJ HOMOLOG SUBFAMILY C MEMBER 9"/>
    <property type="match status" value="1"/>
</dbReference>
<sequence>TPRWNHSRTPYEILKVSPKAHLKDIKDHYYQLCLVHHPDRTLAKSDQERAASRRMYALIQAAYAVLSDDQARRAFDL</sequence>
<dbReference type="SUPFAM" id="SSF46565">
    <property type="entry name" value="Chaperone J-domain"/>
    <property type="match status" value="1"/>
</dbReference>
<dbReference type="CDD" id="cd06257">
    <property type="entry name" value="DnaJ"/>
    <property type="match status" value="1"/>
</dbReference>
<dbReference type="GO" id="GO:0005634">
    <property type="term" value="C:nucleus"/>
    <property type="evidence" value="ECO:0007669"/>
    <property type="project" value="TreeGrafter"/>
</dbReference>
<reference evidence="3" key="1">
    <citation type="journal article" date="2018" name="Nat. Microbiol.">
        <title>Leveraging single-cell genomics to expand the fungal tree of life.</title>
        <authorList>
            <person name="Ahrendt S.R."/>
            <person name="Quandt C.A."/>
            <person name="Ciobanu D."/>
            <person name="Clum A."/>
            <person name="Salamov A."/>
            <person name="Andreopoulos B."/>
            <person name="Cheng J.F."/>
            <person name="Woyke T."/>
            <person name="Pelin A."/>
            <person name="Henrissat B."/>
            <person name="Reynolds N.K."/>
            <person name="Benny G.L."/>
            <person name="Smith M.E."/>
            <person name="James T.Y."/>
            <person name="Grigoriev I.V."/>
        </authorList>
    </citation>
    <scope>NUCLEOTIDE SEQUENCE [LARGE SCALE GENOMIC DNA]</scope>
</reference>
<evidence type="ECO:0000313" key="2">
    <source>
        <dbReference type="EMBL" id="RKO89276.1"/>
    </source>
</evidence>
<feature type="non-terminal residue" evidence="2">
    <location>
        <position position="1"/>
    </location>
</feature>
<protein>
    <submittedName>
        <fullName evidence="2">DnaJ domain-containing protein</fullName>
    </submittedName>
</protein>
<proteinExistence type="predicted"/>
<dbReference type="PROSITE" id="PS50076">
    <property type="entry name" value="DNAJ_2"/>
    <property type="match status" value="1"/>
</dbReference>
<dbReference type="SMART" id="SM00271">
    <property type="entry name" value="DnaJ"/>
    <property type="match status" value="1"/>
</dbReference>
<dbReference type="Pfam" id="PF00226">
    <property type="entry name" value="DnaJ"/>
    <property type="match status" value="1"/>
</dbReference>
<dbReference type="EMBL" id="KZ996188">
    <property type="protein sequence ID" value="RKO89276.1"/>
    <property type="molecule type" value="Genomic_DNA"/>
</dbReference>
<dbReference type="InterPro" id="IPR018253">
    <property type="entry name" value="DnaJ_domain_CS"/>
</dbReference>
<evidence type="ECO:0000313" key="3">
    <source>
        <dbReference type="Proteomes" id="UP000269721"/>
    </source>
</evidence>
<feature type="domain" description="J" evidence="1">
    <location>
        <begin position="9"/>
        <end position="77"/>
    </location>
</feature>
<dbReference type="Gene3D" id="1.10.287.110">
    <property type="entry name" value="DnaJ domain"/>
    <property type="match status" value="1"/>
</dbReference>
<gene>
    <name evidence="2" type="ORF">BDK51DRAFT_15166</name>
</gene>
<dbReference type="OrthoDB" id="445556at2759"/>
<dbReference type="GO" id="GO:0031072">
    <property type="term" value="F:heat shock protein binding"/>
    <property type="evidence" value="ECO:0007669"/>
    <property type="project" value="TreeGrafter"/>
</dbReference>
<dbReference type="InterPro" id="IPR001623">
    <property type="entry name" value="DnaJ_domain"/>
</dbReference>
<feature type="non-terminal residue" evidence="2">
    <location>
        <position position="77"/>
    </location>
</feature>
<dbReference type="PANTHER" id="PTHR44144">
    <property type="entry name" value="DNAJ HOMOLOG SUBFAMILY C MEMBER 9"/>
    <property type="match status" value="1"/>
</dbReference>
<dbReference type="InterPro" id="IPR052594">
    <property type="entry name" value="J_domain-containing_protein"/>
</dbReference>
<dbReference type="AlphaFoldDB" id="A0A4P9WFR5"/>
<name>A0A4P9WFR5_9FUNG</name>
<dbReference type="InterPro" id="IPR036869">
    <property type="entry name" value="J_dom_sf"/>
</dbReference>
<evidence type="ECO:0000259" key="1">
    <source>
        <dbReference type="PROSITE" id="PS50076"/>
    </source>
</evidence>